<protein>
    <submittedName>
        <fullName evidence="1">Uncharacterized protein</fullName>
    </submittedName>
</protein>
<proteinExistence type="predicted"/>
<sequence length="181" mass="20385">MGFCGFTFFEVEFLLGYQLGGQILETLFQVVEGEEVGVLGDELLEVRDGGGDVERRDGSAEDLIWATMDFFESLRRERKAKMVDEDVPWFGLQDSHDHTFEIVSELGVLVQQSLGGVGVDLLDVVGGWIDVTLKEAVDAVEKQRIRDLEWWKERKESVDLLDTVGGWVDVILEEAVDMAEK</sequence>
<accession>A0AAD5JAV8</accession>
<dbReference type="AlphaFoldDB" id="A0AAD5JAV8"/>
<comment type="caution">
    <text evidence="1">The sequence shown here is derived from an EMBL/GenBank/DDBJ whole genome shotgun (WGS) entry which is preliminary data.</text>
</comment>
<dbReference type="EMBL" id="JAJSOW010000004">
    <property type="protein sequence ID" value="KAI9192142.1"/>
    <property type="molecule type" value="Genomic_DNA"/>
</dbReference>
<dbReference type="Proteomes" id="UP001064489">
    <property type="component" value="Chromosome 6"/>
</dbReference>
<evidence type="ECO:0000313" key="2">
    <source>
        <dbReference type="Proteomes" id="UP001064489"/>
    </source>
</evidence>
<reference evidence="1" key="2">
    <citation type="submission" date="2023-02" db="EMBL/GenBank/DDBJ databases">
        <authorList>
            <person name="Swenson N.G."/>
            <person name="Wegrzyn J.L."/>
            <person name="Mcevoy S.L."/>
        </authorList>
    </citation>
    <scope>NUCLEOTIDE SEQUENCE</scope>
    <source>
        <strain evidence="1">91603</strain>
        <tissue evidence="1">Leaf</tissue>
    </source>
</reference>
<keyword evidence="2" id="KW-1185">Reference proteome</keyword>
<gene>
    <name evidence="1" type="ORF">LWI28_018767</name>
</gene>
<organism evidence="1 2">
    <name type="scientific">Acer negundo</name>
    <name type="common">Box elder</name>
    <dbReference type="NCBI Taxonomy" id="4023"/>
    <lineage>
        <taxon>Eukaryota</taxon>
        <taxon>Viridiplantae</taxon>
        <taxon>Streptophyta</taxon>
        <taxon>Embryophyta</taxon>
        <taxon>Tracheophyta</taxon>
        <taxon>Spermatophyta</taxon>
        <taxon>Magnoliopsida</taxon>
        <taxon>eudicotyledons</taxon>
        <taxon>Gunneridae</taxon>
        <taxon>Pentapetalae</taxon>
        <taxon>rosids</taxon>
        <taxon>malvids</taxon>
        <taxon>Sapindales</taxon>
        <taxon>Sapindaceae</taxon>
        <taxon>Hippocastanoideae</taxon>
        <taxon>Acereae</taxon>
        <taxon>Acer</taxon>
    </lineage>
</organism>
<reference evidence="1" key="1">
    <citation type="journal article" date="2022" name="Plant J.">
        <title>Strategies of tolerance reflected in two North American maple genomes.</title>
        <authorList>
            <person name="McEvoy S.L."/>
            <person name="Sezen U.U."/>
            <person name="Trouern-Trend A."/>
            <person name="McMahon S.M."/>
            <person name="Schaberg P.G."/>
            <person name="Yang J."/>
            <person name="Wegrzyn J.L."/>
            <person name="Swenson N.G."/>
        </authorList>
    </citation>
    <scope>NUCLEOTIDE SEQUENCE</scope>
    <source>
        <strain evidence="1">91603</strain>
    </source>
</reference>
<name>A0AAD5JAV8_ACENE</name>
<evidence type="ECO:0000313" key="1">
    <source>
        <dbReference type="EMBL" id="KAI9192142.1"/>
    </source>
</evidence>